<accession>A0AAD3DD25</accession>
<dbReference type="SUPFAM" id="SSF81321">
    <property type="entry name" value="Family A G protein-coupled receptor-like"/>
    <property type="match status" value="1"/>
</dbReference>
<comment type="subcellular location">
    <subcellularLocation>
        <location evidence="1">Membrane</location>
        <topology evidence="1">Multi-pass membrane protein</topology>
    </subcellularLocation>
</comment>
<dbReference type="PANTHER" id="PTHR23112:SF0">
    <property type="entry name" value="TRANSMEMBRANE PROTEIN 116"/>
    <property type="match status" value="1"/>
</dbReference>
<feature type="transmembrane region" description="Helical" evidence="6">
    <location>
        <begin position="30"/>
        <end position="57"/>
    </location>
</feature>
<gene>
    <name evidence="7" type="ORF">CTEN210_18557</name>
</gene>
<dbReference type="PANTHER" id="PTHR23112">
    <property type="entry name" value="G PROTEIN-COUPLED RECEPTOR 157-RELATED"/>
    <property type="match status" value="1"/>
</dbReference>
<proteinExistence type="predicted"/>
<comment type="caution">
    <text evidence="7">The sequence shown here is derived from an EMBL/GenBank/DDBJ whole genome shotgun (WGS) entry which is preliminary data.</text>
</comment>
<dbReference type="GO" id="GO:0004930">
    <property type="term" value="F:G protein-coupled receptor activity"/>
    <property type="evidence" value="ECO:0007669"/>
    <property type="project" value="TreeGrafter"/>
</dbReference>
<evidence type="ECO:0000313" key="8">
    <source>
        <dbReference type="Proteomes" id="UP001054902"/>
    </source>
</evidence>
<dbReference type="Proteomes" id="UP001054902">
    <property type="component" value="Unassembled WGS sequence"/>
</dbReference>
<feature type="region of interest" description="Disordered" evidence="5">
    <location>
        <begin position="286"/>
        <end position="308"/>
    </location>
</feature>
<protein>
    <submittedName>
        <fullName evidence="7">Uncharacterized protein</fullName>
    </submittedName>
</protein>
<evidence type="ECO:0000256" key="1">
    <source>
        <dbReference type="ARBA" id="ARBA00004141"/>
    </source>
</evidence>
<keyword evidence="8" id="KW-1185">Reference proteome</keyword>
<dbReference type="AlphaFoldDB" id="A0AAD3DD25"/>
<evidence type="ECO:0000256" key="2">
    <source>
        <dbReference type="ARBA" id="ARBA00022692"/>
    </source>
</evidence>
<evidence type="ECO:0000256" key="4">
    <source>
        <dbReference type="ARBA" id="ARBA00023136"/>
    </source>
</evidence>
<dbReference type="GO" id="GO:0005886">
    <property type="term" value="C:plasma membrane"/>
    <property type="evidence" value="ECO:0007669"/>
    <property type="project" value="TreeGrafter"/>
</dbReference>
<dbReference type="Gene3D" id="1.20.1070.10">
    <property type="entry name" value="Rhodopsin 7-helix transmembrane proteins"/>
    <property type="match status" value="1"/>
</dbReference>
<keyword evidence="3 6" id="KW-1133">Transmembrane helix</keyword>
<evidence type="ECO:0000256" key="6">
    <source>
        <dbReference type="SAM" id="Phobius"/>
    </source>
</evidence>
<organism evidence="7 8">
    <name type="scientific">Chaetoceros tenuissimus</name>
    <dbReference type="NCBI Taxonomy" id="426638"/>
    <lineage>
        <taxon>Eukaryota</taxon>
        <taxon>Sar</taxon>
        <taxon>Stramenopiles</taxon>
        <taxon>Ochrophyta</taxon>
        <taxon>Bacillariophyta</taxon>
        <taxon>Coscinodiscophyceae</taxon>
        <taxon>Chaetocerotophycidae</taxon>
        <taxon>Chaetocerotales</taxon>
        <taxon>Chaetocerotaceae</taxon>
        <taxon>Chaetoceros</taxon>
    </lineage>
</organism>
<name>A0AAD3DD25_9STRA</name>
<reference evidence="7 8" key="1">
    <citation type="journal article" date="2021" name="Sci. Rep.">
        <title>The genome of the diatom Chaetoceros tenuissimus carries an ancient integrated fragment of an extant virus.</title>
        <authorList>
            <person name="Hongo Y."/>
            <person name="Kimura K."/>
            <person name="Takaki Y."/>
            <person name="Yoshida Y."/>
            <person name="Baba S."/>
            <person name="Kobayashi G."/>
            <person name="Nagasaki K."/>
            <person name="Hano T."/>
            <person name="Tomaru Y."/>
        </authorList>
    </citation>
    <scope>NUCLEOTIDE SEQUENCE [LARGE SCALE GENOMIC DNA]</scope>
    <source>
        <strain evidence="7 8">NIES-3715</strain>
    </source>
</reference>
<evidence type="ECO:0000256" key="5">
    <source>
        <dbReference type="SAM" id="MobiDB-lite"/>
    </source>
</evidence>
<evidence type="ECO:0000256" key="3">
    <source>
        <dbReference type="ARBA" id="ARBA00022989"/>
    </source>
</evidence>
<feature type="transmembrane region" description="Helical" evidence="6">
    <location>
        <begin position="133"/>
        <end position="155"/>
    </location>
</feature>
<evidence type="ECO:0000313" key="7">
    <source>
        <dbReference type="EMBL" id="GFH62081.1"/>
    </source>
</evidence>
<sequence length="454" mass="51232">MMAPFRSNSKEWQEDSISPPWGSIGNHSSAVVLTAIMIFGMIASHMYNVCLSVYYLYFIKYNYRERKLRQKVEPKLHFIPFVCATIFLITALASQSLNPNGTRLYWLSPYPLTCRTDQDVPCRRGAIASFLNIIFGVILILCILATVFILLNIYVTVRRQERRANLSRIRRVSVRLSNRVNSDRTSRTAENGSSSARVFLTQATCYALAFLICYTPAIIVQSMKVAGSSSIPFALQQLSRTIRPLQGTINVLIFTRPRVRGLRAKYDISYFTALKRVILSGCDNIDQQNNLTPRPRPRKSTLRQQRCEPSWKDAISNAAISKATSKYTMAQSTKYESSSKSRSMHVEDTNKNESIGFHDLNDIHLEKSVASEHNFGLSADTLKQSSMNDDATDEEHNFGLSDDKLATETALEQRNGVDDDATHQKRAQGVSFSGDDIVIQNDLDYIEETFGNDV</sequence>
<dbReference type="GO" id="GO:0007189">
    <property type="term" value="P:adenylate cyclase-activating G protein-coupled receptor signaling pathway"/>
    <property type="evidence" value="ECO:0007669"/>
    <property type="project" value="TreeGrafter"/>
</dbReference>
<feature type="transmembrane region" description="Helical" evidence="6">
    <location>
        <begin position="78"/>
        <end position="97"/>
    </location>
</feature>
<dbReference type="EMBL" id="BLLK01000077">
    <property type="protein sequence ID" value="GFH62081.1"/>
    <property type="molecule type" value="Genomic_DNA"/>
</dbReference>
<keyword evidence="2 6" id="KW-0812">Transmembrane</keyword>
<keyword evidence="4 6" id="KW-0472">Membrane</keyword>